<reference evidence="17 18" key="1">
    <citation type="journal article" date="2019" name="Int. J. Syst. Evol. Microbiol.">
        <title>The Global Catalogue of Microorganisms (GCM) 10K type strain sequencing project: providing services to taxonomists for standard genome sequencing and annotation.</title>
        <authorList>
            <consortium name="The Broad Institute Genomics Platform"/>
            <consortium name="The Broad Institute Genome Sequencing Center for Infectious Disease"/>
            <person name="Wu L."/>
            <person name="Ma J."/>
        </authorList>
    </citation>
    <scope>NUCLEOTIDE SEQUENCE [LARGE SCALE GENOMIC DNA]</scope>
    <source>
        <strain evidence="17 18">JCM 6242</strain>
    </source>
</reference>
<evidence type="ECO:0000259" key="16">
    <source>
        <dbReference type="PROSITE" id="PS50893"/>
    </source>
</evidence>
<keyword evidence="10" id="KW-0921">Nickel transport</keyword>
<comment type="catalytic activity">
    <reaction evidence="15">
        <text>Ni(2+)(out) + ATP + H2O = Ni(2+)(in) + ADP + phosphate + H(+)</text>
        <dbReference type="Rhea" id="RHEA:15557"/>
        <dbReference type="ChEBI" id="CHEBI:15377"/>
        <dbReference type="ChEBI" id="CHEBI:15378"/>
        <dbReference type="ChEBI" id="CHEBI:30616"/>
        <dbReference type="ChEBI" id="CHEBI:43474"/>
        <dbReference type="ChEBI" id="CHEBI:49786"/>
        <dbReference type="ChEBI" id="CHEBI:456216"/>
        <dbReference type="EC" id="7.2.2.11"/>
    </reaction>
    <physiologicalReaction direction="left-to-right" evidence="15">
        <dbReference type="Rhea" id="RHEA:15558"/>
    </physiologicalReaction>
</comment>
<keyword evidence="9" id="KW-0406">Ion transport</keyword>
<evidence type="ECO:0000256" key="1">
    <source>
        <dbReference type="ARBA" id="ARBA00004202"/>
    </source>
</evidence>
<evidence type="ECO:0000256" key="13">
    <source>
        <dbReference type="ARBA" id="ARBA00039098"/>
    </source>
</evidence>
<keyword evidence="7 17" id="KW-0067">ATP-binding</keyword>
<evidence type="ECO:0000256" key="12">
    <source>
        <dbReference type="ARBA" id="ARBA00038669"/>
    </source>
</evidence>
<evidence type="ECO:0000256" key="6">
    <source>
        <dbReference type="ARBA" id="ARBA00022741"/>
    </source>
</evidence>
<organism evidence="17 18">
    <name type="scientific">Streptosporangium fragile</name>
    <dbReference type="NCBI Taxonomy" id="46186"/>
    <lineage>
        <taxon>Bacteria</taxon>
        <taxon>Bacillati</taxon>
        <taxon>Actinomycetota</taxon>
        <taxon>Actinomycetes</taxon>
        <taxon>Streptosporangiales</taxon>
        <taxon>Streptosporangiaceae</taxon>
        <taxon>Streptosporangium</taxon>
    </lineage>
</organism>
<dbReference type="Proteomes" id="UP001500831">
    <property type="component" value="Unassembled WGS sequence"/>
</dbReference>
<evidence type="ECO:0000256" key="2">
    <source>
        <dbReference type="ARBA" id="ARBA00005417"/>
    </source>
</evidence>
<accession>A0ABN3VTP4</accession>
<keyword evidence="8" id="KW-1278">Translocase</keyword>
<sequence>MTPPLLSLENLSVGFTRYAGATRARTVTGVTSLSLDIAPGEILAVIGASGSGKTLLAQAILGILPANATVSGRILFDGTLLDERRLRTLRGSEISYIPQSVNNLDPLMTVGRQVRIGLDPRTAHEQQRALFSRYGLADDVGRRYPFQLSGGMLRRVLFATSVRDTVRLVIADEPTPGLHADAVAEILGHLRELSEGGASVLLITHDIFAAIAVSRRVAVMHAGRLLTVEAASGFTGHGDDLRHPFARALWRALPQNEFSPEGEQWHSS</sequence>
<comment type="subunit">
    <text evidence="12">The complex is composed of two ATP-binding proteins (NikD and NikE), two transmembrane proteins (NikB and NikC) and a solute-binding protein (NikA).</text>
</comment>
<dbReference type="Pfam" id="PF00005">
    <property type="entry name" value="ABC_tran"/>
    <property type="match status" value="1"/>
</dbReference>
<name>A0ABN3VTP4_9ACTN</name>
<evidence type="ECO:0000256" key="14">
    <source>
        <dbReference type="ARBA" id="ARBA00044143"/>
    </source>
</evidence>
<dbReference type="InterPro" id="IPR003593">
    <property type="entry name" value="AAA+_ATPase"/>
</dbReference>
<dbReference type="GO" id="GO:0005524">
    <property type="term" value="F:ATP binding"/>
    <property type="evidence" value="ECO:0007669"/>
    <property type="project" value="UniProtKB-KW"/>
</dbReference>
<evidence type="ECO:0000313" key="18">
    <source>
        <dbReference type="Proteomes" id="UP001500831"/>
    </source>
</evidence>
<evidence type="ECO:0000313" key="17">
    <source>
        <dbReference type="EMBL" id="GAA2856592.1"/>
    </source>
</evidence>
<keyword evidence="11" id="KW-0472">Membrane</keyword>
<evidence type="ECO:0000256" key="4">
    <source>
        <dbReference type="ARBA" id="ARBA00022475"/>
    </source>
</evidence>
<keyword evidence="5" id="KW-0533">Nickel</keyword>
<keyword evidence="3" id="KW-0813">Transport</keyword>
<dbReference type="SMART" id="SM00382">
    <property type="entry name" value="AAA"/>
    <property type="match status" value="1"/>
</dbReference>
<evidence type="ECO:0000256" key="8">
    <source>
        <dbReference type="ARBA" id="ARBA00022967"/>
    </source>
</evidence>
<dbReference type="InterPro" id="IPR050388">
    <property type="entry name" value="ABC_Ni/Peptide_Import"/>
</dbReference>
<evidence type="ECO:0000256" key="11">
    <source>
        <dbReference type="ARBA" id="ARBA00023136"/>
    </source>
</evidence>
<keyword evidence="6" id="KW-0547">Nucleotide-binding</keyword>
<dbReference type="EC" id="7.2.2.11" evidence="13"/>
<dbReference type="InterPro" id="IPR003439">
    <property type="entry name" value="ABC_transporter-like_ATP-bd"/>
</dbReference>
<dbReference type="PANTHER" id="PTHR43297">
    <property type="entry name" value="OLIGOPEPTIDE TRANSPORT ATP-BINDING PROTEIN APPD"/>
    <property type="match status" value="1"/>
</dbReference>
<comment type="similarity">
    <text evidence="2">Belongs to the ABC transporter superfamily.</text>
</comment>
<proteinExistence type="inferred from homology"/>
<dbReference type="PROSITE" id="PS50893">
    <property type="entry name" value="ABC_TRANSPORTER_2"/>
    <property type="match status" value="1"/>
</dbReference>
<comment type="caution">
    <text evidence="17">The sequence shown here is derived from an EMBL/GenBank/DDBJ whole genome shotgun (WGS) entry which is preliminary data.</text>
</comment>
<dbReference type="InterPro" id="IPR017871">
    <property type="entry name" value="ABC_transporter-like_CS"/>
</dbReference>
<dbReference type="PROSITE" id="PS00211">
    <property type="entry name" value="ABC_TRANSPORTER_1"/>
    <property type="match status" value="1"/>
</dbReference>
<evidence type="ECO:0000256" key="9">
    <source>
        <dbReference type="ARBA" id="ARBA00023065"/>
    </source>
</evidence>
<dbReference type="InterPro" id="IPR027417">
    <property type="entry name" value="P-loop_NTPase"/>
</dbReference>
<evidence type="ECO:0000256" key="15">
    <source>
        <dbReference type="ARBA" id="ARBA00048610"/>
    </source>
</evidence>
<evidence type="ECO:0000256" key="7">
    <source>
        <dbReference type="ARBA" id="ARBA00022840"/>
    </source>
</evidence>
<dbReference type="Gene3D" id="3.40.50.300">
    <property type="entry name" value="P-loop containing nucleotide triphosphate hydrolases"/>
    <property type="match status" value="1"/>
</dbReference>
<evidence type="ECO:0000256" key="10">
    <source>
        <dbReference type="ARBA" id="ARBA00023112"/>
    </source>
</evidence>
<keyword evidence="4" id="KW-1003">Cell membrane</keyword>
<evidence type="ECO:0000256" key="3">
    <source>
        <dbReference type="ARBA" id="ARBA00022448"/>
    </source>
</evidence>
<keyword evidence="18" id="KW-1185">Reference proteome</keyword>
<protein>
    <recommendedName>
        <fullName evidence="14">Nickel import system ATP-binding protein NikD</fullName>
        <ecNumber evidence="13">7.2.2.11</ecNumber>
    </recommendedName>
</protein>
<evidence type="ECO:0000256" key="5">
    <source>
        <dbReference type="ARBA" id="ARBA00022596"/>
    </source>
</evidence>
<gene>
    <name evidence="17" type="ORF">GCM10010517_14870</name>
</gene>
<dbReference type="SUPFAM" id="SSF52540">
    <property type="entry name" value="P-loop containing nucleoside triphosphate hydrolases"/>
    <property type="match status" value="1"/>
</dbReference>
<dbReference type="RefSeq" id="WP_344969125.1">
    <property type="nucleotide sequence ID" value="NZ_BAAAVI010000008.1"/>
</dbReference>
<feature type="domain" description="ABC transporter" evidence="16">
    <location>
        <begin position="6"/>
        <end position="247"/>
    </location>
</feature>
<comment type="subcellular location">
    <subcellularLocation>
        <location evidence="1">Cell membrane</location>
        <topology evidence="1">Peripheral membrane protein</topology>
    </subcellularLocation>
</comment>
<dbReference type="PANTHER" id="PTHR43297:SF13">
    <property type="entry name" value="NICKEL ABC TRANSPORTER, ATP-BINDING PROTEIN"/>
    <property type="match status" value="1"/>
</dbReference>
<dbReference type="EMBL" id="BAAAVI010000008">
    <property type="protein sequence ID" value="GAA2856592.1"/>
    <property type="molecule type" value="Genomic_DNA"/>
</dbReference>